<dbReference type="Pfam" id="PF04712">
    <property type="entry name" value="Radial_spoke"/>
    <property type="match status" value="1"/>
</dbReference>
<evidence type="ECO:0000256" key="1">
    <source>
        <dbReference type="ARBA" id="ARBA00004430"/>
    </source>
</evidence>
<sequence length="105" mass="11324">VYTAGDGTKSLRVTALRSLIWPGAITVVKGSKYANLYVGSAMKCGTMVGPDKETGLPLRGTNPLMPLAPDDIMDEPTDFEEHDEPNPIQDEAESDKGEVDEEEAE</sequence>
<proteinExistence type="predicted"/>
<keyword evidence="3" id="KW-0969">Cilium</keyword>
<evidence type="ECO:0000256" key="3">
    <source>
        <dbReference type="ARBA" id="ARBA00023069"/>
    </source>
</evidence>
<dbReference type="GO" id="GO:0060294">
    <property type="term" value="P:cilium movement involved in cell motility"/>
    <property type="evidence" value="ECO:0007669"/>
    <property type="project" value="InterPro"/>
</dbReference>
<feature type="compositionally biased region" description="Acidic residues" evidence="6">
    <location>
        <begin position="90"/>
        <end position="105"/>
    </location>
</feature>
<evidence type="ECO:0000256" key="6">
    <source>
        <dbReference type="SAM" id="MobiDB-lite"/>
    </source>
</evidence>
<feature type="non-terminal residue" evidence="7">
    <location>
        <position position="1"/>
    </location>
</feature>
<dbReference type="GO" id="GO:0001534">
    <property type="term" value="C:radial spoke"/>
    <property type="evidence" value="ECO:0007669"/>
    <property type="project" value="InterPro"/>
</dbReference>
<comment type="caution">
    <text evidence="7">The sequence shown here is derived from an EMBL/GenBank/DDBJ whole genome shotgun (WGS) entry which is preliminary data.</text>
</comment>
<keyword evidence="4" id="KW-0206">Cytoskeleton</keyword>
<evidence type="ECO:0000256" key="4">
    <source>
        <dbReference type="ARBA" id="ARBA00023212"/>
    </source>
</evidence>
<protein>
    <submittedName>
        <fullName evidence="7">Uncharacterized protein</fullName>
    </submittedName>
</protein>
<feature type="compositionally biased region" description="Acidic residues" evidence="6">
    <location>
        <begin position="71"/>
        <end position="83"/>
    </location>
</feature>
<dbReference type="EMBL" id="CAJNJA010008915">
    <property type="protein sequence ID" value="CAE7241564.1"/>
    <property type="molecule type" value="Genomic_DNA"/>
</dbReference>
<accession>A0A812LIM8</accession>
<evidence type="ECO:0000313" key="7">
    <source>
        <dbReference type="EMBL" id="CAE7241564.1"/>
    </source>
</evidence>
<dbReference type="InterPro" id="IPR006802">
    <property type="entry name" value="Radial_spoke"/>
</dbReference>
<dbReference type="AlphaFoldDB" id="A0A812LIM8"/>
<evidence type="ECO:0000256" key="2">
    <source>
        <dbReference type="ARBA" id="ARBA00022490"/>
    </source>
</evidence>
<evidence type="ECO:0000256" key="5">
    <source>
        <dbReference type="ARBA" id="ARBA00023273"/>
    </source>
</evidence>
<keyword evidence="5" id="KW-0966">Cell projection</keyword>
<name>A0A812LIM8_9DINO</name>
<organism evidence="7 8">
    <name type="scientific">Symbiodinium necroappetens</name>
    <dbReference type="NCBI Taxonomy" id="1628268"/>
    <lineage>
        <taxon>Eukaryota</taxon>
        <taxon>Sar</taxon>
        <taxon>Alveolata</taxon>
        <taxon>Dinophyceae</taxon>
        <taxon>Suessiales</taxon>
        <taxon>Symbiodiniaceae</taxon>
        <taxon>Symbiodinium</taxon>
    </lineage>
</organism>
<dbReference type="Proteomes" id="UP000601435">
    <property type="component" value="Unassembled WGS sequence"/>
</dbReference>
<evidence type="ECO:0000313" key="8">
    <source>
        <dbReference type="Proteomes" id="UP000601435"/>
    </source>
</evidence>
<dbReference type="OrthoDB" id="272202at2759"/>
<reference evidence="7" key="1">
    <citation type="submission" date="2021-02" db="EMBL/GenBank/DDBJ databases">
        <authorList>
            <person name="Dougan E. K."/>
            <person name="Rhodes N."/>
            <person name="Thang M."/>
            <person name="Chan C."/>
        </authorList>
    </citation>
    <scope>NUCLEOTIDE SEQUENCE</scope>
</reference>
<feature type="region of interest" description="Disordered" evidence="6">
    <location>
        <begin position="54"/>
        <end position="105"/>
    </location>
</feature>
<keyword evidence="8" id="KW-1185">Reference proteome</keyword>
<gene>
    <name evidence="7" type="ORF">SNEC2469_LOCUS4407</name>
</gene>
<dbReference type="GO" id="GO:0060271">
    <property type="term" value="P:cilium assembly"/>
    <property type="evidence" value="ECO:0007669"/>
    <property type="project" value="InterPro"/>
</dbReference>
<comment type="subcellular location">
    <subcellularLocation>
        <location evidence="1">Cytoplasm</location>
        <location evidence="1">Cytoskeleton</location>
        <location evidence="1">Cilium axoneme</location>
    </subcellularLocation>
</comment>
<keyword evidence="2" id="KW-0963">Cytoplasm</keyword>